<comment type="caution">
    <text evidence="1">The sequence shown here is derived from an EMBL/GenBank/DDBJ whole genome shotgun (WGS) entry which is preliminary data.</text>
</comment>
<dbReference type="EMBL" id="JACRSY010000005">
    <property type="protein sequence ID" value="MBC8578828.1"/>
    <property type="molecule type" value="Genomic_DNA"/>
</dbReference>
<dbReference type="Pfam" id="PF11148">
    <property type="entry name" value="DUF2922"/>
    <property type="match status" value="1"/>
</dbReference>
<evidence type="ECO:0000313" key="2">
    <source>
        <dbReference type="Proteomes" id="UP000655830"/>
    </source>
</evidence>
<gene>
    <name evidence="1" type="ORF">H8718_04690</name>
</gene>
<name>A0A926IDL5_9FIRM</name>
<protein>
    <submittedName>
        <fullName evidence="1">DUF2922 domain-containing protein</fullName>
    </submittedName>
</protein>
<sequence length="76" mass="7977">MEITKRSLVLVFGTPAGKEETITISNPGESLEGTQIKAVMDTVLATGAVGEKSAVDSIVGAKYVIQQVDEVNLEQA</sequence>
<evidence type="ECO:0000313" key="1">
    <source>
        <dbReference type="EMBL" id="MBC8578828.1"/>
    </source>
</evidence>
<dbReference type="AlphaFoldDB" id="A0A926IDL5"/>
<dbReference type="Proteomes" id="UP000655830">
    <property type="component" value="Unassembled WGS sequence"/>
</dbReference>
<organism evidence="1 2">
    <name type="scientific">Zhenhengia yiwuensis</name>
    <dbReference type="NCBI Taxonomy" id="2763666"/>
    <lineage>
        <taxon>Bacteria</taxon>
        <taxon>Bacillati</taxon>
        <taxon>Bacillota</taxon>
        <taxon>Clostridia</taxon>
        <taxon>Lachnospirales</taxon>
        <taxon>Lachnospiraceae</taxon>
        <taxon>Zhenhengia</taxon>
    </lineage>
</organism>
<proteinExistence type="predicted"/>
<dbReference type="RefSeq" id="WP_249331939.1">
    <property type="nucleotide sequence ID" value="NZ_JACRSY010000005.1"/>
</dbReference>
<dbReference type="InterPro" id="IPR021321">
    <property type="entry name" value="DUF2922"/>
</dbReference>
<keyword evidence="2" id="KW-1185">Reference proteome</keyword>
<reference evidence="1" key="1">
    <citation type="submission" date="2020-08" db="EMBL/GenBank/DDBJ databases">
        <title>Genome public.</title>
        <authorList>
            <person name="Liu C."/>
            <person name="Sun Q."/>
        </authorList>
    </citation>
    <scope>NUCLEOTIDE SEQUENCE</scope>
    <source>
        <strain evidence="1">NSJ-12</strain>
    </source>
</reference>
<accession>A0A926IDL5</accession>